<accession>A0A6P7HC18</accession>
<feature type="non-terminal residue" evidence="2">
    <location>
        <position position="172"/>
    </location>
</feature>
<dbReference type="PANTHER" id="PTHR10773">
    <property type="entry name" value="DNA-DIRECTED RNA POLYMERASES I, II, AND III SUBUNIT RPABC2"/>
    <property type="match status" value="1"/>
</dbReference>
<dbReference type="RefSeq" id="XP_028155173.1">
    <property type="nucleotide sequence ID" value="XM_028299372.1"/>
</dbReference>
<evidence type="ECO:0000256" key="1">
    <source>
        <dbReference type="SAM" id="Coils"/>
    </source>
</evidence>
<reference evidence="2" key="1">
    <citation type="submission" date="2025-08" db="UniProtKB">
        <authorList>
            <consortium name="RefSeq"/>
        </authorList>
    </citation>
    <scope>IDENTIFICATION</scope>
    <source>
        <tissue evidence="2">Whole insect</tissue>
    </source>
</reference>
<sequence length="172" mass="20296">MQEKSQVEDIYQATIHLREYMKNIRCGYQKKEEPLYTYENIFEFRSLGIKIKKTNKDTCATCDKFAMVIKNSSEQDKQRLRDELKVHQTEAEAAYEAKRRDKEKSATDPCTLVYTFDLQQCLPTPDIKTSVAFYKRQLLTFNFTMRRCDDKQCFCYIWHQVIAGRGANQIAS</sequence>
<proteinExistence type="predicted"/>
<keyword evidence="1" id="KW-0175">Coiled coil</keyword>
<dbReference type="AlphaFoldDB" id="A0A6P7HC18"/>
<dbReference type="PANTHER" id="PTHR10773:SF19">
    <property type="match status" value="1"/>
</dbReference>
<gene>
    <name evidence="2" type="primary">LOC114348922</name>
</gene>
<feature type="coiled-coil region" evidence="1">
    <location>
        <begin position="70"/>
        <end position="97"/>
    </location>
</feature>
<name>A0A6P7HC18_DIAVI</name>
<protein>
    <submittedName>
        <fullName evidence="2">Uncharacterized protein LOC114348922</fullName>
    </submittedName>
</protein>
<dbReference type="InParanoid" id="A0A6P7HC18"/>
<evidence type="ECO:0000313" key="2">
    <source>
        <dbReference type="RefSeq" id="XP_028155173.1"/>
    </source>
</evidence>
<organism evidence="2">
    <name type="scientific">Diabrotica virgifera virgifera</name>
    <name type="common">western corn rootworm</name>
    <dbReference type="NCBI Taxonomy" id="50390"/>
    <lineage>
        <taxon>Eukaryota</taxon>
        <taxon>Metazoa</taxon>
        <taxon>Ecdysozoa</taxon>
        <taxon>Arthropoda</taxon>
        <taxon>Hexapoda</taxon>
        <taxon>Insecta</taxon>
        <taxon>Pterygota</taxon>
        <taxon>Neoptera</taxon>
        <taxon>Endopterygota</taxon>
        <taxon>Coleoptera</taxon>
        <taxon>Polyphaga</taxon>
        <taxon>Cucujiformia</taxon>
        <taxon>Chrysomeloidea</taxon>
        <taxon>Chrysomelidae</taxon>
        <taxon>Galerucinae</taxon>
        <taxon>Diabroticina</taxon>
        <taxon>Diabroticites</taxon>
        <taxon>Diabrotica</taxon>
    </lineage>
</organism>